<keyword evidence="3" id="KW-0732">Signal</keyword>
<dbReference type="PANTHER" id="PTHR38776:SF1">
    <property type="entry name" value="MLTA-INTERACTING PROTEIN-RELATED"/>
    <property type="match status" value="1"/>
</dbReference>
<protein>
    <submittedName>
        <fullName evidence="6">MipA/OmpV family protein</fullName>
    </submittedName>
</protein>
<dbReference type="PANTHER" id="PTHR38776">
    <property type="entry name" value="MLTA-INTERACTING PROTEIN-RELATED"/>
    <property type="match status" value="1"/>
</dbReference>
<comment type="subcellular location">
    <subcellularLocation>
        <location evidence="1">Cell outer membrane</location>
    </subcellularLocation>
</comment>
<evidence type="ECO:0000256" key="1">
    <source>
        <dbReference type="ARBA" id="ARBA00004442"/>
    </source>
</evidence>
<sequence>MSRCSHRSTLCIVSKEPNGVSHSRALCVTVPLLSAVSNAGAADATYSDQVPDPSFDETRFGKEPSQRNWSLIVGAGAGYEPKYEGSGDYEVTPLPVVLFTYGDWLEIDPLGVTVTPFEHNGFSVSAKVGYEMGRDEGDHDRLKGLGDIDFAARVGGKLAYQWQGLEIYAAVDQTIDGSESLIGTFGVEYMAPITERLFLGAEAKATGANDKHMEAYFGVTSKQSAASGLPEYKAEAGLKRIDVSASAMYMLTESWLVRGEAGVGFLTGDAADSPIVEKKVQSSVSIFVGYKF</sequence>
<evidence type="ECO:0000313" key="6">
    <source>
        <dbReference type="EMBL" id="HHV68331.1"/>
    </source>
</evidence>
<name>A0A7V6TZV4_9HYPH</name>
<dbReference type="EMBL" id="DUMN01000342">
    <property type="protein sequence ID" value="HHV68331.1"/>
    <property type="molecule type" value="Genomic_DNA"/>
</dbReference>
<keyword evidence="5" id="KW-0998">Cell outer membrane</keyword>
<dbReference type="InterPro" id="IPR010583">
    <property type="entry name" value="MipA"/>
</dbReference>
<dbReference type="AlphaFoldDB" id="A0A7V6TZV4"/>
<dbReference type="Proteomes" id="UP000551563">
    <property type="component" value="Unassembled WGS sequence"/>
</dbReference>
<dbReference type="GO" id="GO:0009279">
    <property type="term" value="C:cell outer membrane"/>
    <property type="evidence" value="ECO:0007669"/>
    <property type="project" value="UniProtKB-SubCell"/>
</dbReference>
<evidence type="ECO:0000256" key="2">
    <source>
        <dbReference type="ARBA" id="ARBA00005722"/>
    </source>
</evidence>
<evidence type="ECO:0000256" key="4">
    <source>
        <dbReference type="ARBA" id="ARBA00023136"/>
    </source>
</evidence>
<comment type="similarity">
    <text evidence="2">Belongs to the MipA/OmpV family.</text>
</comment>
<gene>
    <name evidence="6" type="ORF">GXX48_11910</name>
</gene>
<keyword evidence="4" id="KW-0472">Membrane</keyword>
<evidence type="ECO:0000256" key="3">
    <source>
        <dbReference type="ARBA" id="ARBA00022729"/>
    </source>
</evidence>
<evidence type="ECO:0000313" key="7">
    <source>
        <dbReference type="Proteomes" id="UP000551563"/>
    </source>
</evidence>
<accession>A0A7V6TZV4</accession>
<reference evidence="6 7" key="1">
    <citation type="journal article" date="2020" name="Biotechnol. Biofuels">
        <title>New insights from the biogas microbiome by comprehensive genome-resolved metagenomics of nearly 1600 species originating from multiple anaerobic digesters.</title>
        <authorList>
            <person name="Campanaro S."/>
            <person name="Treu L."/>
            <person name="Rodriguez-R L.M."/>
            <person name="Kovalovszki A."/>
            <person name="Ziels R.M."/>
            <person name="Maus I."/>
            <person name="Zhu X."/>
            <person name="Kougias P.G."/>
            <person name="Basile A."/>
            <person name="Luo G."/>
            <person name="Schluter A."/>
            <person name="Konstantinidis K.T."/>
            <person name="Angelidaki I."/>
        </authorList>
    </citation>
    <scope>NUCLEOTIDE SEQUENCE [LARGE SCALE GENOMIC DNA]</scope>
    <source>
        <strain evidence="6">AS04akNAM_66</strain>
    </source>
</reference>
<organism evidence="6 7">
    <name type="scientific">Brucella intermedia</name>
    <dbReference type="NCBI Taxonomy" id="94625"/>
    <lineage>
        <taxon>Bacteria</taxon>
        <taxon>Pseudomonadati</taxon>
        <taxon>Pseudomonadota</taxon>
        <taxon>Alphaproteobacteria</taxon>
        <taxon>Hyphomicrobiales</taxon>
        <taxon>Brucellaceae</taxon>
        <taxon>Brucella/Ochrobactrum group</taxon>
        <taxon>Brucella</taxon>
    </lineage>
</organism>
<proteinExistence type="inferred from homology"/>
<dbReference type="Pfam" id="PF06629">
    <property type="entry name" value="MipA"/>
    <property type="match status" value="1"/>
</dbReference>
<evidence type="ECO:0000256" key="5">
    <source>
        <dbReference type="ARBA" id="ARBA00023237"/>
    </source>
</evidence>
<comment type="caution">
    <text evidence="6">The sequence shown here is derived from an EMBL/GenBank/DDBJ whole genome shotgun (WGS) entry which is preliminary data.</text>
</comment>